<comment type="caution">
    <text evidence="5">The sequence shown here is derived from an EMBL/GenBank/DDBJ whole genome shotgun (WGS) entry which is preliminary data.</text>
</comment>
<sequence length="525" mass="56619">MAGGKQSARQKMINLMYLVFIAMLALNMSKEVLSAFGSINEKLDRANTNFSAKNDVALLGLKTSASTNEKAKATAAKAEQAHTLSNEYYAYIDSQKALLLSEVEDPTDYEAMDKSNFLDELYYKGGKLTDAGKEYLAKMDTYRNGMLALTEANNPVLSAQLKSDFSTEPIKIKDGSTTVTKDYISHNFVGFPSVSSLTKMTQTQNDIKSVENEYLSKLLAGDLKSLSEVSEANYETVMTTTKGAYYSSDSFDGIISLGRVDETTKPERVELKIDGRPIREDQYEFQGGRVALKVGAGGVGEHKITGNLIFLQDGEEVPVKVEKSYTTIGKPNSATIAADKMNVVYRGVANPMTIDFAGINPSKVNASASGLSKKSGTSYTMTPGSGREVKINVSATLPNGGGSVSDSKTFRIKDIPRPTGTIRGEDGDGGCVRMQRAGLEKSSIGAALQDFDFDLKLNVTGFSFKVSGQPTIKVSGRKLNSQASGALRRAKRGETVQIFDISANIAGNSGYKLKKISPICIELTN</sequence>
<evidence type="ECO:0000313" key="5">
    <source>
        <dbReference type="EMBL" id="GER58152.1"/>
    </source>
</evidence>
<protein>
    <submittedName>
        <fullName evidence="5">Gliding motility protein GldM</fullName>
    </submittedName>
</protein>
<dbReference type="InterPro" id="IPR022720">
    <property type="entry name" value="Motility-assoc_prot_GldM_N"/>
</dbReference>
<dbReference type="Pfam" id="PF21602">
    <property type="entry name" value="GldM_3rd"/>
    <property type="match status" value="1"/>
</dbReference>
<dbReference type="InterPro" id="IPR048406">
    <property type="entry name" value="GldM_Ig-like-2"/>
</dbReference>
<gene>
    <name evidence="5" type="primary">gldM</name>
    <name evidence="5" type="ORF">ULMA_02600</name>
</gene>
<name>A0A5J4IV91_9FLAO</name>
<evidence type="ECO:0000259" key="2">
    <source>
        <dbReference type="Pfam" id="PF12081"/>
    </source>
</evidence>
<accession>A0A5J4IV91</accession>
<evidence type="ECO:0000313" key="6">
    <source>
        <dbReference type="Proteomes" id="UP000326509"/>
    </source>
</evidence>
<reference evidence="5 6" key="1">
    <citation type="submission" date="2019-08" db="EMBL/GenBank/DDBJ databases">
        <title>Draft genome sequence of Ulvibacter marinus type strain NBRC 109484.</title>
        <authorList>
            <person name="Kawano K."/>
            <person name="Ushijima N."/>
            <person name="Kihara M."/>
            <person name="Itoh H."/>
        </authorList>
    </citation>
    <scope>NUCLEOTIDE SEQUENCE [LARGE SCALE GENOMIC DNA]</scope>
    <source>
        <strain evidence="5 6">NBRC 109484</strain>
    </source>
</reference>
<dbReference type="InterPro" id="IPR048405">
    <property type="entry name" value="GldM_Ig-like-1"/>
</dbReference>
<dbReference type="Pfam" id="PF12080">
    <property type="entry name" value="GldM_4th"/>
    <property type="match status" value="1"/>
</dbReference>
<dbReference type="InterPro" id="IPR022719">
    <property type="entry name" value="Motility-assoc_prot_GldM_C"/>
</dbReference>
<dbReference type="RefSeq" id="WP_151672245.1">
    <property type="nucleotide sequence ID" value="NZ_BKCG01000001.1"/>
</dbReference>
<dbReference type="Proteomes" id="UP000326509">
    <property type="component" value="Unassembled WGS sequence"/>
</dbReference>
<organism evidence="5 6">
    <name type="scientific">Patiriisocius marinus</name>
    <dbReference type="NCBI Taxonomy" id="1397112"/>
    <lineage>
        <taxon>Bacteria</taxon>
        <taxon>Pseudomonadati</taxon>
        <taxon>Bacteroidota</taxon>
        <taxon>Flavobacteriia</taxon>
        <taxon>Flavobacteriales</taxon>
        <taxon>Flavobacteriaceae</taxon>
        <taxon>Patiriisocius</taxon>
    </lineage>
</organism>
<dbReference type="EMBL" id="BKCG01000001">
    <property type="protein sequence ID" value="GER58152.1"/>
    <property type="molecule type" value="Genomic_DNA"/>
</dbReference>
<evidence type="ECO:0000259" key="1">
    <source>
        <dbReference type="Pfam" id="PF12080"/>
    </source>
</evidence>
<dbReference type="InterPro" id="IPR019859">
    <property type="entry name" value="Motility-assoc_prot_GldM"/>
</dbReference>
<feature type="domain" description="Gliding motility-associated protein GldM N-terminal" evidence="2">
    <location>
        <begin position="31"/>
        <end position="220"/>
    </location>
</feature>
<keyword evidence="6" id="KW-1185">Reference proteome</keyword>
<feature type="domain" description="Gliding motility-associated protein GldM C-terminal" evidence="1">
    <location>
        <begin position="416"/>
        <end position="523"/>
    </location>
</feature>
<feature type="domain" description="Gliding motility-associated protein GldM second immunoglobulin-like" evidence="4">
    <location>
        <begin position="333"/>
        <end position="413"/>
    </location>
</feature>
<proteinExistence type="predicted"/>
<feature type="domain" description="Gliding motility-associated protein GldM first immunoglobulin-like" evidence="3">
    <location>
        <begin position="228"/>
        <end position="328"/>
    </location>
</feature>
<evidence type="ECO:0000259" key="3">
    <source>
        <dbReference type="Pfam" id="PF21601"/>
    </source>
</evidence>
<evidence type="ECO:0000259" key="4">
    <source>
        <dbReference type="Pfam" id="PF21602"/>
    </source>
</evidence>
<dbReference type="AlphaFoldDB" id="A0A5J4IV91"/>
<dbReference type="OrthoDB" id="1490890at2"/>
<dbReference type="Pfam" id="PF21601">
    <property type="entry name" value="GldM_2nd"/>
    <property type="match status" value="1"/>
</dbReference>
<dbReference type="Pfam" id="PF12081">
    <property type="entry name" value="GldM_1st"/>
    <property type="match status" value="1"/>
</dbReference>
<dbReference type="NCBIfam" id="TIGR03517">
    <property type="entry name" value="GldM_gliding"/>
    <property type="match status" value="1"/>
</dbReference>